<dbReference type="SUPFAM" id="SSF51735">
    <property type="entry name" value="NAD(P)-binding Rossmann-fold domains"/>
    <property type="match status" value="1"/>
</dbReference>
<evidence type="ECO:0000256" key="1">
    <source>
        <dbReference type="ARBA" id="ARBA00006484"/>
    </source>
</evidence>
<dbReference type="PRINTS" id="PR00081">
    <property type="entry name" value="GDHRDH"/>
</dbReference>
<evidence type="ECO:0000313" key="5">
    <source>
        <dbReference type="Proteomes" id="UP000305888"/>
    </source>
</evidence>
<dbReference type="PROSITE" id="PS00061">
    <property type="entry name" value="ADH_SHORT"/>
    <property type="match status" value="1"/>
</dbReference>
<dbReference type="Gene3D" id="3.40.50.720">
    <property type="entry name" value="NAD(P)-binding Rossmann-like Domain"/>
    <property type="match status" value="1"/>
</dbReference>
<name>A0A5B8FJR0_9RHOB</name>
<dbReference type="InterPro" id="IPR020904">
    <property type="entry name" value="Sc_DH/Rdtase_CS"/>
</dbReference>
<dbReference type="EMBL" id="CP040821">
    <property type="protein sequence ID" value="QDL94648.1"/>
    <property type="molecule type" value="Genomic_DNA"/>
</dbReference>
<dbReference type="AlphaFoldDB" id="A0A5B8FJR0"/>
<keyword evidence="5" id="KW-1185">Reference proteome</keyword>
<dbReference type="RefSeq" id="WP_138576897.1">
    <property type="nucleotide sequence ID" value="NZ_CP040821.1"/>
</dbReference>
<evidence type="ECO:0000259" key="3">
    <source>
        <dbReference type="SMART" id="SM00822"/>
    </source>
</evidence>
<dbReference type="CDD" id="cd05233">
    <property type="entry name" value="SDR_c"/>
    <property type="match status" value="1"/>
</dbReference>
<dbReference type="KEGG" id="ppru:FDP22_22525"/>
<keyword evidence="4" id="KW-0614">Plasmid</keyword>
<dbReference type="InterPro" id="IPR036291">
    <property type="entry name" value="NAD(P)-bd_dom_sf"/>
</dbReference>
<dbReference type="GO" id="GO:0030497">
    <property type="term" value="P:fatty acid elongation"/>
    <property type="evidence" value="ECO:0007669"/>
    <property type="project" value="TreeGrafter"/>
</dbReference>
<comment type="similarity">
    <text evidence="1 2">Belongs to the short-chain dehydrogenases/reductases (SDR) family.</text>
</comment>
<dbReference type="SMART" id="SM00822">
    <property type="entry name" value="PKS_KR"/>
    <property type="match status" value="1"/>
</dbReference>
<dbReference type="Proteomes" id="UP000305888">
    <property type="component" value="Plasmid pD4M1C"/>
</dbReference>
<gene>
    <name evidence="4" type="ORF">FDP22_22525</name>
</gene>
<dbReference type="PRINTS" id="PR00080">
    <property type="entry name" value="SDRFAMILY"/>
</dbReference>
<dbReference type="InterPro" id="IPR057326">
    <property type="entry name" value="KR_dom"/>
</dbReference>
<reference evidence="4 5" key="1">
    <citation type="submission" date="2019-06" db="EMBL/GenBank/DDBJ databases">
        <title>Genome sequence of Rhodobacteraceae bacterium D4M1.</title>
        <authorList>
            <person name="Cao J."/>
        </authorList>
    </citation>
    <scope>NUCLEOTIDE SEQUENCE [LARGE SCALE GENOMIC DNA]</scope>
    <source>
        <strain evidence="4 5">D4M1</strain>
        <plasmid evidence="5">pd4m1c</plasmid>
    </source>
</reference>
<geneLocation type="plasmid" evidence="5">
    <name>pd4m1c</name>
</geneLocation>
<dbReference type="GO" id="GO:0016616">
    <property type="term" value="F:oxidoreductase activity, acting on the CH-OH group of donors, NAD or NADP as acceptor"/>
    <property type="evidence" value="ECO:0007669"/>
    <property type="project" value="UniProtKB-ARBA"/>
</dbReference>
<protein>
    <submittedName>
        <fullName evidence="4">SDR family oxidoreductase</fullName>
    </submittedName>
</protein>
<evidence type="ECO:0000313" key="4">
    <source>
        <dbReference type="EMBL" id="QDL94648.1"/>
    </source>
</evidence>
<proteinExistence type="inferred from homology"/>
<dbReference type="PANTHER" id="PTHR42760:SF135">
    <property type="entry name" value="BLL7886 PROTEIN"/>
    <property type="match status" value="1"/>
</dbReference>
<feature type="domain" description="Ketoreductase" evidence="3">
    <location>
        <begin position="10"/>
        <end position="181"/>
    </location>
</feature>
<dbReference type="PANTHER" id="PTHR42760">
    <property type="entry name" value="SHORT-CHAIN DEHYDROGENASES/REDUCTASES FAMILY MEMBER"/>
    <property type="match status" value="1"/>
</dbReference>
<dbReference type="Pfam" id="PF00106">
    <property type="entry name" value="adh_short"/>
    <property type="match status" value="1"/>
</dbReference>
<sequence length="255" mass="26290">MTYTISLEGRTALVTGASGGLGRHFAGVLAGAGARVVLAARRRDALEDACAQIRAAGGSAEAVSLDVTDPASVEAGFDAAAARFGPPDIILNNAGISGTRPALDMRPEEWASVIDTNLTGCFTVACAGARRLRDAQREGVIVNIASILGMRVAGMLAHYAAAKAGLVQLTSALALEWARHGIRVNALAPGYVETDLNRAFFATEPGQALIRRIPQRRLGQMSDLDLPLLALCAPGAGYVTGSVFAVDGGHLASSL</sequence>
<dbReference type="FunFam" id="3.40.50.720:FF:000084">
    <property type="entry name" value="Short-chain dehydrogenase reductase"/>
    <property type="match status" value="1"/>
</dbReference>
<organism evidence="4 5">
    <name type="scientific">Paroceanicella profunda</name>
    <dbReference type="NCBI Taxonomy" id="2579971"/>
    <lineage>
        <taxon>Bacteria</taxon>
        <taxon>Pseudomonadati</taxon>
        <taxon>Pseudomonadota</taxon>
        <taxon>Alphaproteobacteria</taxon>
        <taxon>Rhodobacterales</taxon>
        <taxon>Paracoccaceae</taxon>
        <taxon>Paroceanicella</taxon>
    </lineage>
</organism>
<accession>A0A5B8FJR0</accession>
<evidence type="ECO:0000256" key="2">
    <source>
        <dbReference type="RuleBase" id="RU000363"/>
    </source>
</evidence>
<dbReference type="InterPro" id="IPR002347">
    <property type="entry name" value="SDR_fam"/>
</dbReference>
<dbReference type="OrthoDB" id="7255009at2"/>